<protein>
    <submittedName>
        <fullName evidence="1">Uncharacterized protein</fullName>
    </submittedName>
</protein>
<evidence type="ECO:0000313" key="1">
    <source>
        <dbReference type="EMBL" id="CAB5218407.1"/>
    </source>
</evidence>
<sequence length="63" mass="7452">MGKHAEKSLSWTIAVRLWLWTEVSSLLIRFAGRAEKKWRFALYEKTGFWSKTFDETISELEGK</sequence>
<gene>
    <name evidence="1" type="ORF">UFOVP219_13</name>
</gene>
<proteinExistence type="predicted"/>
<organism evidence="1">
    <name type="scientific">uncultured Caudovirales phage</name>
    <dbReference type="NCBI Taxonomy" id="2100421"/>
    <lineage>
        <taxon>Viruses</taxon>
        <taxon>Duplodnaviria</taxon>
        <taxon>Heunggongvirae</taxon>
        <taxon>Uroviricota</taxon>
        <taxon>Caudoviricetes</taxon>
        <taxon>Peduoviridae</taxon>
        <taxon>Maltschvirus</taxon>
        <taxon>Maltschvirus maltsch</taxon>
    </lineage>
</organism>
<name>A0A6J7WKZ9_9CAUD</name>
<reference evidence="1" key="1">
    <citation type="submission" date="2020-05" db="EMBL/GenBank/DDBJ databases">
        <authorList>
            <person name="Chiriac C."/>
            <person name="Salcher M."/>
            <person name="Ghai R."/>
            <person name="Kavagutti S V."/>
        </authorList>
    </citation>
    <scope>NUCLEOTIDE SEQUENCE</scope>
</reference>
<accession>A0A6J7WKZ9</accession>
<dbReference type="EMBL" id="LR798260">
    <property type="protein sequence ID" value="CAB5218407.1"/>
    <property type="molecule type" value="Genomic_DNA"/>
</dbReference>